<gene>
    <name evidence="2" type="ORF">DX912_02855</name>
</gene>
<proteinExistence type="predicted"/>
<evidence type="ECO:0000256" key="1">
    <source>
        <dbReference type="SAM" id="SignalP"/>
    </source>
</evidence>
<dbReference type="EMBL" id="QTJR01000001">
    <property type="protein sequence ID" value="RDY69698.1"/>
    <property type="molecule type" value="Genomic_DNA"/>
</dbReference>
<evidence type="ECO:0000313" key="3">
    <source>
        <dbReference type="Proteomes" id="UP000256829"/>
    </source>
</evidence>
<dbReference type="RefSeq" id="WP_115840916.1">
    <property type="nucleotide sequence ID" value="NZ_CP183976.1"/>
</dbReference>
<keyword evidence="1" id="KW-0732">Signal</keyword>
<reference evidence="2 3" key="1">
    <citation type="submission" date="2018-08" db="EMBL/GenBank/DDBJ databases">
        <title>Lysobacter soli KCTC 22011, whole genome shotgun sequence.</title>
        <authorList>
            <person name="Zhang X."/>
            <person name="Feng G."/>
            <person name="Zhu H."/>
        </authorList>
    </citation>
    <scope>NUCLEOTIDE SEQUENCE [LARGE SCALE GENOMIC DNA]</scope>
    <source>
        <strain evidence="2 3">KCTC 22011</strain>
    </source>
</reference>
<organism evidence="2 3">
    <name type="scientific">Lysobacter soli</name>
    <dbReference type="NCBI Taxonomy" id="453783"/>
    <lineage>
        <taxon>Bacteria</taxon>
        <taxon>Pseudomonadati</taxon>
        <taxon>Pseudomonadota</taxon>
        <taxon>Gammaproteobacteria</taxon>
        <taxon>Lysobacterales</taxon>
        <taxon>Lysobacteraceae</taxon>
        <taxon>Lysobacter</taxon>
    </lineage>
</organism>
<comment type="caution">
    <text evidence="2">The sequence shown here is derived from an EMBL/GenBank/DDBJ whole genome shotgun (WGS) entry which is preliminary data.</text>
</comment>
<evidence type="ECO:0008006" key="4">
    <source>
        <dbReference type="Google" id="ProtNLM"/>
    </source>
</evidence>
<feature type="chain" id="PRO_5017783124" description="DUF2059 domain-containing protein" evidence="1">
    <location>
        <begin position="22"/>
        <end position="148"/>
    </location>
</feature>
<protein>
    <recommendedName>
        <fullName evidence="4">DUF2059 domain-containing protein</fullName>
    </recommendedName>
</protein>
<sequence>MKALFATLVLATGLWGTPAHAGEAGAALSECLKRSATPDDRRILVQWIFSAIAIHPDLQALSAIDNAQRAKIEKDAAATFERLVAVDCTVTARQTIVAEGTEGFGNAFKTLGELAMGGVVENRDVQVGMSRLGELVDSQRMLKALISK</sequence>
<dbReference type="Proteomes" id="UP000256829">
    <property type="component" value="Unassembled WGS sequence"/>
</dbReference>
<evidence type="ECO:0000313" key="2">
    <source>
        <dbReference type="EMBL" id="RDY69698.1"/>
    </source>
</evidence>
<accession>A0A3D8VLI6</accession>
<keyword evidence="3" id="KW-1185">Reference proteome</keyword>
<dbReference type="AlphaFoldDB" id="A0A3D8VLI6"/>
<feature type="signal peptide" evidence="1">
    <location>
        <begin position="1"/>
        <end position="21"/>
    </location>
</feature>
<name>A0A3D8VLI6_9GAMM</name>